<sequence>MAASLLDYDEDDLDLEQAVALLCAIGGDLVDGDDARAQHINDQAASNDIYSLPDYTDDCYMSTEDFVA</sequence>
<dbReference type="AlphaFoldDB" id="A0AAN6FUT4"/>
<name>A0AAN6FUT4_9PEZI</name>
<evidence type="ECO:0000313" key="2">
    <source>
        <dbReference type="Proteomes" id="UP001168146"/>
    </source>
</evidence>
<organism evidence="1 2">
    <name type="scientific">Friedmanniomyces endolithicus</name>
    <dbReference type="NCBI Taxonomy" id="329885"/>
    <lineage>
        <taxon>Eukaryota</taxon>
        <taxon>Fungi</taxon>
        <taxon>Dikarya</taxon>
        <taxon>Ascomycota</taxon>
        <taxon>Pezizomycotina</taxon>
        <taxon>Dothideomycetes</taxon>
        <taxon>Dothideomycetidae</taxon>
        <taxon>Mycosphaerellales</taxon>
        <taxon>Teratosphaeriaceae</taxon>
        <taxon>Friedmanniomyces</taxon>
    </lineage>
</organism>
<evidence type="ECO:0000313" key="1">
    <source>
        <dbReference type="EMBL" id="KAK0323721.1"/>
    </source>
</evidence>
<proteinExistence type="predicted"/>
<gene>
    <name evidence="1" type="ORF">LTR82_005468</name>
</gene>
<protein>
    <submittedName>
        <fullName evidence="1">Uncharacterized protein</fullName>
    </submittedName>
</protein>
<comment type="caution">
    <text evidence="1">The sequence shown here is derived from an EMBL/GenBank/DDBJ whole genome shotgun (WGS) entry which is preliminary data.</text>
</comment>
<reference evidence="1" key="1">
    <citation type="submission" date="2021-12" db="EMBL/GenBank/DDBJ databases">
        <title>Black yeast isolated from Biological Soil Crust.</title>
        <authorList>
            <person name="Kurbessoian T."/>
        </authorList>
    </citation>
    <scope>NUCLEOTIDE SEQUENCE</scope>
    <source>
        <strain evidence="1">CCFEE 5208</strain>
    </source>
</reference>
<dbReference type="Proteomes" id="UP001168146">
    <property type="component" value="Unassembled WGS sequence"/>
</dbReference>
<dbReference type="EMBL" id="JASUXU010000012">
    <property type="protein sequence ID" value="KAK0323721.1"/>
    <property type="molecule type" value="Genomic_DNA"/>
</dbReference>
<accession>A0AAN6FUT4</accession>